<dbReference type="RefSeq" id="WP_184077399.1">
    <property type="nucleotide sequence ID" value="NZ_JACIJP010000001.1"/>
</dbReference>
<protein>
    <recommendedName>
        <fullName evidence="1">DUF5983 domain-containing protein</fullName>
    </recommendedName>
</protein>
<gene>
    <name evidence="2" type="ORF">FHS92_000609</name>
</gene>
<proteinExistence type="predicted"/>
<feature type="domain" description="DUF5983" evidence="1">
    <location>
        <begin position="6"/>
        <end position="104"/>
    </location>
</feature>
<organism evidence="2 3">
    <name type="scientific">Sphingobium subterraneum</name>
    <dbReference type="NCBI Taxonomy" id="627688"/>
    <lineage>
        <taxon>Bacteria</taxon>
        <taxon>Pseudomonadati</taxon>
        <taxon>Pseudomonadota</taxon>
        <taxon>Alphaproteobacteria</taxon>
        <taxon>Sphingomonadales</taxon>
        <taxon>Sphingomonadaceae</taxon>
        <taxon>Sphingobium</taxon>
    </lineage>
</organism>
<sequence length="104" mass="11500">MRRTSLLVCSTLHIPQEERMAIDRLILAATRDADGRLAVCHPDLLIESFQFGFFVHTGVCADAAGRPDSVSPEFWAIMRAATSTGASWVLFDRDEPLASHLPVF</sequence>
<dbReference type="Pfam" id="PF19419">
    <property type="entry name" value="DUF5983"/>
    <property type="match status" value="1"/>
</dbReference>
<accession>A0A841IXN5</accession>
<dbReference type="InterPro" id="IPR046025">
    <property type="entry name" value="DUF5983"/>
</dbReference>
<evidence type="ECO:0000259" key="1">
    <source>
        <dbReference type="Pfam" id="PF19419"/>
    </source>
</evidence>
<name>A0A841IXN5_9SPHN</name>
<keyword evidence="3" id="KW-1185">Reference proteome</keyword>
<comment type="caution">
    <text evidence="2">The sequence shown here is derived from an EMBL/GenBank/DDBJ whole genome shotgun (WGS) entry which is preliminary data.</text>
</comment>
<dbReference type="EMBL" id="JACIJP010000001">
    <property type="protein sequence ID" value="MBB6122902.1"/>
    <property type="molecule type" value="Genomic_DNA"/>
</dbReference>
<evidence type="ECO:0000313" key="2">
    <source>
        <dbReference type="EMBL" id="MBB6122902.1"/>
    </source>
</evidence>
<evidence type="ECO:0000313" key="3">
    <source>
        <dbReference type="Proteomes" id="UP000552700"/>
    </source>
</evidence>
<dbReference type="Proteomes" id="UP000552700">
    <property type="component" value="Unassembled WGS sequence"/>
</dbReference>
<dbReference type="AlphaFoldDB" id="A0A841IXN5"/>
<reference evidence="2 3" key="1">
    <citation type="submission" date="2020-08" db="EMBL/GenBank/DDBJ databases">
        <title>Genomic Encyclopedia of Type Strains, Phase IV (KMG-IV): sequencing the most valuable type-strain genomes for metagenomic binning, comparative biology and taxonomic classification.</title>
        <authorList>
            <person name="Goeker M."/>
        </authorList>
    </citation>
    <scope>NUCLEOTIDE SEQUENCE [LARGE SCALE GENOMIC DNA]</scope>
    <source>
        <strain evidence="2 3">DSM 102255</strain>
    </source>
</reference>